<feature type="region of interest" description="Disordered" evidence="1">
    <location>
        <begin position="544"/>
        <end position="582"/>
    </location>
</feature>
<dbReference type="AlphaFoldDB" id="A0A6J6KP62"/>
<feature type="compositionally biased region" description="Pro residues" evidence="1">
    <location>
        <begin position="36"/>
        <end position="71"/>
    </location>
</feature>
<evidence type="ECO:0000256" key="1">
    <source>
        <dbReference type="SAM" id="MobiDB-lite"/>
    </source>
</evidence>
<dbReference type="EMBL" id="CAEZWL010000008">
    <property type="protein sequence ID" value="CAB4651086.1"/>
    <property type="molecule type" value="Genomic_DNA"/>
</dbReference>
<protein>
    <submittedName>
        <fullName evidence="3">Unannotated protein</fullName>
    </submittedName>
</protein>
<feature type="transmembrane region" description="Helical" evidence="2">
    <location>
        <begin position="231"/>
        <end position="251"/>
    </location>
</feature>
<reference evidence="3" key="1">
    <citation type="submission" date="2020-05" db="EMBL/GenBank/DDBJ databases">
        <authorList>
            <person name="Chiriac C."/>
            <person name="Salcher M."/>
            <person name="Ghai R."/>
            <person name="Kavagutti S V."/>
        </authorList>
    </citation>
    <scope>NUCLEOTIDE SEQUENCE</scope>
</reference>
<keyword evidence="2" id="KW-0472">Membrane</keyword>
<keyword evidence="2" id="KW-1133">Transmembrane helix</keyword>
<gene>
    <name evidence="3" type="ORF">UFOPK2243_00499</name>
</gene>
<feature type="transmembrane region" description="Helical" evidence="2">
    <location>
        <begin position="195"/>
        <end position="219"/>
    </location>
</feature>
<name>A0A6J6KP62_9ZZZZ</name>
<proteinExistence type="predicted"/>
<accession>A0A6J6KP62</accession>
<evidence type="ECO:0000256" key="2">
    <source>
        <dbReference type="SAM" id="Phobius"/>
    </source>
</evidence>
<evidence type="ECO:0000313" key="3">
    <source>
        <dbReference type="EMBL" id="CAB4651086.1"/>
    </source>
</evidence>
<keyword evidence="2" id="KW-0812">Transmembrane</keyword>
<organism evidence="3">
    <name type="scientific">freshwater metagenome</name>
    <dbReference type="NCBI Taxonomy" id="449393"/>
    <lineage>
        <taxon>unclassified sequences</taxon>
        <taxon>metagenomes</taxon>
        <taxon>ecological metagenomes</taxon>
    </lineage>
</organism>
<sequence length="582" mass="66513">MSTDEDFKSSNPNGENVDPENSDSNGPVEEPTTPVVTPPEETPPTPPEETPPTPPEETPPTPPEETPPTPPEEISHSKVEEELKRAAENAEALRLAEEKEREERLEALQKERELIHAEVQALTDEIDIKEEKASQFAIWVERHRRTFLWKMFARMRGERDAVIAKRDSYVSTMENLQLPEPGELVRLRKRFHKTILSVFGISFFLWLAYFLVTTFLPFAWVIRLTSFGSTIFRYVLAASIITIFSALILYYRDWRRFDWRVKTLIKTLENVAKGFDKVRQEEVRLFSLYPQVVDWLEILGYSLNRPWTMNDRWFKSYLSDLNQDEFPFSLRIAQAQESDASSMNKLQGRAMKSFAIRGWRSKVLKDQVTAIAHTVGLPSERMNIDGLDADIAYSPGGPRSEMRKGLENQDALELVARRQLVPLTFKVQSEGITKSRPPVKENRTNVLDPIQADQAGLEEEERVDWDDFLREPIGPFDGLVTPFSIASLTQGQVGYGYHEKMKSHFVVPERLEGDSKKNPDARVETYPETANLPMDIVIRMDLSDPMPPKAIKINSKAGLAETSPPEDETRPGARPVDDEEED</sequence>
<feature type="region of interest" description="Disordered" evidence="1">
    <location>
        <begin position="1"/>
        <end position="78"/>
    </location>
</feature>